<name>A0A167SC46_CALVF</name>
<dbReference type="EMBL" id="KV417266">
    <property type="protein sequence ID" value="KZP01777.1"/>
    <property type="molecule type" value="Genomic_DNA"/>
</dbReference>
<proteinExistence type="predicted"/>
<feature type="region of interest" description="Disordered" evidence="1">
    <location>
        <begin position="1"/>
        <end position="24"/>
    </location>
</feature>
<feature type="region of interest" description="Disordered" evidence="1">
    <location>
        <begin position="208"/>
        <end position="247"/>
    </location>
</feature>
<organism evidence="2 3">
    <name type="scientific">Calocera viscosa (strain TUFC12733)</name>
    <dbReference type="NCBI Taxonomy" id="1330018"/>
    <lineage>
        <taxon>Eukaryota</taxon>
        <taxon>Fungi</taxon>
        <taxon>Dikarya</taxon>
        <taxon>Basidiomycota</taxon>
        <taxon>Agaricomycotina</taxon>
        <taxon>Dacrymycetes</taxon>
        <taxon>Dacrymycetales</taxon>
        <taxon>Dacrymycetaceae</taxon>
        <taxon>Calocera</taxon>
    </lineage>
</organism>
<keyword evidence="3" id="KW-1185">Reference proteome</keyword>
<dbReference type="Proteomes" id="UP000076738">
    <property type="component" value="Unassembled WGS sequence"/>
</dbReference>
<accession>A0A167SC46</accession>
<reference evidence="2 3" key="1">
    <citation type="journal article" date="2016" name="Mol. Biol. Evol.">
        <title>Comparative Genomics of Early-Diverging Mushroom-Forming Fungi Provides Insights into the Origins of Lignocellulose Decay Capabilities.</title>
        <authorList>
            <person name="Nagy L.G."/>
            <person name="Riley R."/>
            <person name="Tritt A."/>
            <person name="Adam C."/>
            <person name="Daum C."/>
            <person name="Floudas D."/>
            <person name="Sun H."/>
            <person name="Yadav J.S."/>
            <person name="Pangilinan J."/>
            <person name="Larsson K.H."/>
            <person name="Matsuura K."/>
            <person name="Barry K."/>
            <person name="Labutti K."/>
            <person name="Kuo R."/>
            <person name="Ohm R.A."/>
            <person name="Bhattacharya S.S."/>
            <person name="Shirouzu T."/>
            <person name="Yoshinaga Y."/>
            <person name="Martin F.M."/>
            <person name="Grigoriev I.V."/>
            <person name="Hibbett D.S."/>
        </authorList>
    </citation>
    <scope>NUCLEOTIDE SEQUENCE [LARGE SCALE GENOMIC DNA]</scope>
    <source>
        <strain evidence="2 3">TUFC12733</strain>
    </source>
</reference>
<dbReference type="AlphaFoldDB" id="A0A167SC46"/>
<feature type="compositionally biased region" description="Polar residues" evidence="1">
    <location>
        <begin position="212"/>
        <end position="247"/>
    </location>
</feature>
<protein>
    <submittedName>
        <fullName evidence="2">Uncharacterized protein</fullName>
    </submittedName>
</protein>
<gene>
    <name evidence="2" type="ORF">CALVIDRAFT_570723</name>
</gene>
<evidence type="ECO:0000256" key="1">
    <source>
        <dbReference type="SAM" id="MobiDB-lite"/>
    </source>
</evidence>
<sequence length="247" mass="26995">MDCHGAPQASPIQQDIKQPMHGRASSYSSYPIVSLGVPNPPQNSITKMSSLLTVSSPVPNSIDRELFHNIESLRAKLSILHAKYKKVTELTHLPPIVKEVLETGFSLLDLEQRLHIPAGLSNDPRVKLGVLKMKPQQDEEKIGSALQSRIQTLLRQAFQEAATPSDTNNDKLASILQETKELYDALMGWSLRVVSLSLQLAERSAVYPVQGERSSASDNGSDSIQGRFRNLSTQGNAASSVRSSLNG</sequence>
<evidence type="ECO:0000313" key="3">
    <source>
        <dbReference type="Proteomes" id="UP000076738"/>
    </source>
</evidence>
<evidence type="ECO:0000313" key="2">
    <source>
        <dbReference type="EMBL" id="KZP01777.1"/>
    </source>
</evidence>